<feature type="transmembrane region" description="Helical" evidence="1">
    <location>
        <begin position="187"/>
        <end position="205"/>
    </location>
</feature>
<sequence>MRRKATKDPRITALRRFAISITILNIFGYTLLGFEQAWAWPLFALATGYAVELGLEAVEAWAVHRPPRFRGSGIRGLVEFLYPAHITALAVNMLLYVNDRLPVMLFAVAAAISAKWLFRVPVNARLRHFMNPSNFGITVALLLFPWLSIAPPYQFTEHLEGVGDWIVPLVIVVFGTMLNARLTDRMWLITGWLGIFVVQAVVRGIVLDTAILPALAAMTGVAFVLFTNYMITDPGTTPSRPLPQFAFGGGVALVYGLLTGASIVYGLFFATAIVCLIRGGFLWSLHAVRVVGSGQPTAPATPAVPAGAVPAAVAPQVVRA</sequence>
<organism evidence="3 4">
    <name type="scientific">Salinispora arenicola</name>
    <dbReference type="NCBI Taxonomy" id="168697"/>
    <lineage>
        <taxon>Bacteria</taxon>
        <taxon>Bacillati</taxon>
        <taxon>Actinomycetota</taxon>
        <taxon>Actinomycetes</taxon>
        <taxon>Micromonosporales</taxon>
        <taxon>Micromonosporaceae</taxon>
        <taxon>Salinispora</taxon>
    </lineage>
</organism>
<feature type="transmembrane region" description="Helical" evidence="1">
    <location>
        <begin position="12"/>
        <end position="32"/>
    </location>
</feature>
<feature type="transmembrane region" description="Helical" evidence="1">
    <location>
        <begin position="165"/>
        <end position="180"/>
    </location>
</feature>
<dbReference type="GeneID" id="93773322"/>
<gene>
    <name evidence="3" type="ORF">FB564_4164</name>
    <name evidence="2" type="ORF">Sar04_34950</name>
</gene>
<evidence type="ECO:0000313" key="5">
    <source>
        <dbReference type="Proteomes" id="UP000677457"/>
    </source>
</evidence>
<evidence type="ECO:0008006" key="6">
    <source>
        <dbReference type="Google" id="ProtNLM"/>
    </source>
</evidence>
<proteinExistence type="predicted"/>
<feature type="transmembrane region" description="Helical" evidence="1">
    <location>
        <begin position="103"/>
        <end position="122"/>
    </location>
</feature>
<evidence type="ECO:0000256" key="1">
    <source>
        <dbReference type="SAM" id="Phobius"/>
    </source>
</evidence>
<evidence type="ECO:0000313" key="3">
    <source>
        <dbReference type="EMBL" id="TQL38946.1"/>
    </source>
</evidence>
<dbReference type="EMBL" id="BOQM01000028">
    <property type="protein sequence ID" value="GIM86759.1"/>
    <property type="molecule type" value="Genomic_DNA"/>
</dbReference>
<keyword evidence="1" id="KW-0812">Transmembrane</keyword>
<dbReference type="Proteomes" id="UP000677457">
    <property type="component" value="Unassembled WGS sequence"/>
</dbReference>
<name>A0A542XSX7_SALAC</name>
<evidence type="ECO:0000313" key="2">
    <source>
        <dbReference type="EMBL" id="GIM86759.1"/>
    </source>
</evidence>
<reference evidence="3 4" key="1">
    <citation type="submission" date="2019-06" db="EMBL/GenBank/DDBJ databases">
        <title>Sequencing the genomes of 1000 actinobacteria strains.</title>
        <authorList>
            <person name="Klenk H.-P."/>
        </authorList>
    </citation>
    <scope>NUCLEOTIDE SEQUENCE [LARGE SCALE GENOMIC DNA]</scope>
    <source>
        <strain evidence="3 4">DSM 44819</strain>
    </source>
</reference>
<protein>
    <recommendedName>
        <fullName evidence="6">Enediyne biosynthesis protein</fullName>
    </recommendedName>
</protein>
<feature type="transmembrane region" description="Helical" evidence="1">
    <location>
        <begin position="211"/>
        <end position="230"/>
    </location>
</feature>
<reference evidence="2 5" key="2">
    <citation type="submission" date="2021-03" db="EMBL/GenBank/DDBJ databases">
        <title>Whole genome shotgun sequence of Salinispora arenicola NBRC 105043.</title>
        <authorList>
            <person name="Komaki H."/>
            <person name="Tamura T."/>
        </authorList>
    </citation>
    <scope>NUCLEOTIDE SEQUENCE [LARGE SCALE GENOMIC DNA]</scope>
    <source>
        <strain evidence="2 5">NBRC 105043</strain>
    </source>
</reference>
<accession>A0A542XSX7</accession>
<comment type="caution">
    <text evidence="3">The sequence shown here is derived from an EMBL/GenBank/DDBJ whole genome shotgun (WGS) entry which is preliminary data.</text>
</comment>
<keyword evidence="1" id="KW-1133">Transmembrane helix</keyword>
<dbReference type="RefSeq" id="WP_142116601.1">
    <property type="nucleotide sequence ID" value="NZ_BOQM01000028.1"/>
</dbReference>
<dbReference type="AlphaFoldDB" id="A0A542XSX7"/>
<feature type="transmembrane region" description="Helical" evidence="1">
    <location>
        <begin position="134"/>
        <end position="153"/>
    </location>
</feature>
<feature type="transmembrane region" description="Helical" evidence="1">
    <location>
        <begin position="242"/>
        <end position="258"/>
    </location>
</feature>
<evidence type="ECO:0000313" key="4">
    <source>
        <dbReference type="Proteomes" id="UP000315983"/>
    </source>
</evidence>
<keyword evidence="5" id="KW-1185">Reference proteome</keyword>
<dbReference type="Proteomes" id="UP000315983">
    <property type="component" value="Unassembled WGS sequence"/>
</dbReference>
<dbReference type="EMBL" id="VFOL01000001">
    <property type="protein sequence ID" value="TQL38946.1"/>
    <property type="molecule type" value="Genomic_DNA"/>
</dbReference>
<keyword evidence="1" id="KW-0472">Membrane</keyword>